<dbReference type="GO" id="GO:0004674">
    <property type="term" value="F:protein serine/threonine kinase activity"/>
    <property type="evidence" value="ECO:0007669"/>
    <property type="project" value="UniProtKB-KW"/>
</dbReference>
<proteinExistence type="predicted"/>
<evidence type="ECO:0000256" key="2">
    <source>
        <dbReference type="ARBA" id="ARBA00022737"/>
    </source>
</evidence>
<sequence>MKMKTKMYNNTFLCIFMFYTIKSLIRSCQGSLTNSLMDKKSSKFKAYIISEKMGNSVNKKDSLTQSVDGYKILTDLSSNSLRLFAFVLFNDKYLFVTFIHNFIGHTDTVRSIDYSTLNGDKLLCSGSNDKTVRVWDVDTNQQIQSFKGHLSYIMCVKFSPYHHYNNRRSVVCSASFDKTIRFWDIKHNRQLRVFNEDTNSICCIEFSPFNGGRYLCSGSRSNTIHLFDVKTSKLLHIFNRHEDI</sequence>
<evidence type="ECO:0000313" key="4">
    <source>
        <dbReference type="EMBL" id="ETO01160.1"/>
    </source>
</evidence>
<dbReference type="PROSITE" id="PS00678">
    <property type="entry name" value="WD_REPEATS_1"/>
    <property type="match status" value="2"/>
</dbReference>
<evidence type="ECO:0000256" key="3">
    <source>
        <dbReference type="PROSITE-ProRule" id="PRU00221"/>
    </source>
</evidence>
<keyword evidence="2" id="KW-0677">Repeat</keyword>
<accession>X6LKA5</accession>
<dbReference type="PROSITE" id="PS50082">
    <property type="entry name" value="WD_REPEATS_2"/>
    <property type="match status" value="2"/>
</dbReference>
<dbReference type="EMBL" id="ASPP01039041">
    <property type="protein sequence ID" value="ETO01160.1"/>
    <property type="molecule type" value="Genomic_DNA"/>
</dbReference>
<protein>
    <submittedName>
        <fullName evidence="4">Serine/threonine protein kinase</fullName>
    </submittedName>
</protein>
<dbReference type="SMART" id="SM00320">
    <property type="entry name" value="WD40"/>
    <property type="match status" value="3"/>
</dbReference>
<dbReference type="InterPro" id="IPR020472">
    <property type="entry name" value="WD40_PAC1"/>
</dbReference>
<dbReference type="Proteomes" id="UP000023152">
    <property type="component" value="Unassembled WGS sequence"/>
</dbReference>
<dbReference type="PROSITE" id="PS50294">
    <property type="entry name" value="WD_REPEATS_REGION"/>
    <property type="match status" value="2"/>
</dbReference>
<dbReference type="PANTHER" id="PTHR19879:SF9">
    <property type="entry name" value="TRANSCRIPTION INITIATION FACTOR TFIID SUBUNIT 5"/>
    <property type="match status" value="1"/>
</dbReference>
<gene>
    <name evidence="4" type="ORF">RFI_36280</name>
</gene>
<evidence type="ECO:0000313" key="5">
    <source>
        <dbReference type="Proteomes" id="UP000023152"/>
    </source>
</evidence>
<feature type="non-terminal residue" evidence="4">
    <location>
        <position position="244"/>
    </location>
</feature>
<dbReference type="AlphaFoldDB" id="X6LKA5"/>
<dbReference type="SUPFAM" id="SSF50978">
    <property type="entry name" value="WD40 repeat-like"/>
    <property type="match status" value="1"/>
</dbReference>
<keyword evidence="4" id="KW-0418">Kinase</keyword>
<keyword evidence="4" id="KW-0808">Transferase</keyword>
<keyword evidence="1 3" id="KW-0853">WD repeat</keyword>
<dbReference type="InterPro" id="IPR015943">
    <property type="entry name" value="WD40/YVTN_repeat-like_dom_sf"/>
</dbReference>
<dbReference type="InterPro" id="IPR019775">
    <property type="entry name" value="WD40_repeat_CS"/>
</dbReference>
<dbReference type="Pfam" id="PF00400">
    <property type="entry name" value="WD40"/>
    <property type="match status" value="3"/>
</dbReference>
<keyword evidence="4" id="KW-0723">Serine/threonine-protein kinase</keyword>
<comment type="caution">
    <text evidence="4">The sequence shown here is derived from an EMBL/GenBank/DDBJ whole genome shotgun (WGS) entry which is preliminary data.</text>
</comment>
<dbReference type="PANTHER" id="PTHR19879">
    <property type="entry name" value="TRANSCRIPTION INITIATION FACTOR TFIID"/>
    <property type="match status" value="1"/>
</dbReference>
<dbReference type="InterPro" id="IPR001680">
    <property type="entry name" value="WD40_rpt"/>
</dbReference>
<dbReference type="OrthoDB" id="6262491at2759"/>
<dbReference type="PRINTS" id="PR00320">
    <property type="entry name" value="GPROTEINBRPT"/>
</dbReference>
<dbReference type="InterPro" id="IPR036322">
    <property type="entry name" value="WD40_repeat_dom_sf"/>
</dbReference>
<evidence type="ECO:0000256" key="1">
    <source>
        <dbReference type="ARBA" id="ARBA00022574"/>
    </source>
</evidence>
<organism evidence="4 5">
    <name type="scientific">Reticulomyxa filosa</name>
    <dbReference type="NCBI Taxonomy" id="46433"/>
    <lineage>
        <taxon>Eukaryota</taxon>
        <taxon>Sar</taxon>
        <taxon>Rhizaria</taxon>
        <taxon>Retaria</taxon>
        <taxon>Foraminifera</taxon>
        <taxon>Monothalamids</taxon>
        <taxon>Reticulomyxidae</taxon>
        <taxon>Reticulomyxa</taxon>
    </lineage>
</organism>
<feature type="repeat" description="WD" evidence="3">
    <location>
        <begin position="102"/>
        <end position="145"/>
    </location>
</feature>
<dbReference type="Gene3D" id="2.130.10.10">
    <property type="entry name" value="YVTN repeat-like/Quinoprotein amine dehydrogenase"/>
    <property type="match status" value="1"/>
</dbReference>
<reference evidence="4 5" key="1">
    <citation type="journal article" date="2013" name="Curr. Biol.">
        <title>The Genome of the Foraminiferan Reticulomyxa filosa.</title>
        <authorList>
            <person name="Glockner G."/>
            <person name="Hulsmann N."/>
            <person name="Schleicher M."/>
            <person name="Noegel A.A."/>
            <person name="Eichinger L."/>
            <person name="Gallinger C."/>
            <person name="Pawlowski J."/>
            <person name="Sierra R."/>
            <person name="Euteneuer U."/>
            <person name="Pillet L."/>
            <person name="Moustafa A."/>
            <person name="Platzer M."/>
            <person name="Groth M."/>
            <person name="Szafranski K."/>
            <person name="Schliwa M."/>
        </authorList>
    </citation>
    <scope>NUCLEOTIDE SEQUENCE [LARGE SCALE GENOMIC DNA]</scope>
</reference>
<keyword evidence="5" id="KW-1185">Reference proteome</keyword>
<feature type="repeat" description="WD" evidence="3">
    <location>
        <begin position="146"/>
        <end position="193"/>
    </location>
</feature>
<name>X6LKA5_RETFI</name>